<sequence length="171" mass="19628">MSLFKRVRNIFKAPEALQEERSVLTLGPGDVCEVSLVTYQVVGRTKPLSRNAVWLTLRDGADIRYLSVEERAETTYGLYQVIDGRLDSVDEVPTEVELDGIHYFLEERYSTRIIEAGNAPFTSAGGELYVWQYQSDGRKLLRIEWQDGRFMLYEGESILPADVEWLRGTDR</sequence>
<reference evidence="2 3" key="1">
    <citation type="submission" date="2020-08" db="EMBL/GenBank/DDBJ databases">
        <title>Cohnella phylogeny.</title>
        <authorList>
            <person name="Dunlap C."/>
        </authorList>
    </citation>
    <scope>NUCLEOTIDE SEQUENCE [LARGE SCALE GENOMIC DNA]</scope>
    <source>
        <strain evidence="2 3">DSM 103658</strain>
    </source>
</reference>
<evidence type="ECO:0000313" key="3">
    <source>
        <dbReference type="Proteomes" id="UP000574133"/>
    </source>
</evidence>
<dbReference type="Proteomes" id="UP000574133">
    <property type="component" value="Unassembled WGS sequence"/>
</dbReference>
<keyword evidence="3" id="KW-1185">Reference proteome</keyword>
<dbReference type="EMBL" id="JACJVN010000021">
    <property type="protein sequence ID" value="MBB6676753.1"/>
    <property type="molecule type" value="Genomic_DNA"/>
</dbReference>
<proteinExistence type="predicted"/>
<dbReference type="AlphaFoldDB" id="A0A841T5E6"/>
<evidence type="ECO:0000313" key="2">
    <source>
        <dbReference type="EMBL" id="MBB6676753.1"/>
    </source>
</evidence>
<organism evidence="2 3">
    <name type="scientific">Cohnella lubricantis</name>
    <dbReference type="NCBI Taxonomy" id="2163172"/>
    <lineage>
        <taxon>Bacteria</taxon>
        <taxon>Bacillati</taxon>
        <taxon>Bacillota</taxon>
        <taxon>Bacilli</taxon>
        <taxon>Bacillales</taxon>
        <taxon>Paenibacillaceae</taxon>
        <taxon>Cohnella</taxon>
    </lineage>
</organism>
<accession>A0A841T5E6</accession>
<gene>
    <name evidence="2" type="ORF">H4Q31_05345</name>
</gene>
<evidence type="ECO:0000259" key="1">
    <source>
        <dbReference type="Pfam" id="PF13785"/>
    </source>
</evidence>
<dbReference type="InterPro" id="IPR025235">
    <property type="entry name" value="DUF4178"/>
</dbReference>
<feature type="domain" description="DUF4178" evidence="1">
    <location>
        <begin position="27"/>
        <end position="160"/>
    </location>
</feature>
<name>A0A841T5E6_9BACL</name>
<comment type="caution">
    <text evidence="2">The sequence shown here is derived from an EMBL/GenBank/DDBJ whole genome shotgun (WGS) entry which is preliminary data.</text>
</comment>
<dbReference type="Pfam" id="PF13785">
    <property type="entry name" value="DUF4178"/>
    <property type="match status" value="1"/>
</dbReference>
<protein>
    <submittedName>
        <fullName evidence="2">DUF4178 domain-containing protein</fullName>
    </submittedName>
</protein>
<dbReference type="RefSeq" id="WP_185178036.1">
    <property type="nucleotide sequence ID" value="NZ_CBCSEP010000003.1"/>
</dbReference>